<dbReference type="PANTHER" id="PTHR46035:SF1">
    <property type="entry name" value="TETRATRICOPEPTIDE REPEAT PROTEIN 4"/>
    <property type="match status" value="1"/>
</dbReference>
<evidence type="ECO:0000256" key="1">
    <source>
        <dbReference type="ARBA" id="ARBA00022737"/>
    </source>
</evidence>
<dbReference type="InterPro" id="IPR019734">
    <property type="entry name" value="TPR_rpt"/>
</dbReference>
<name>A0A3N2Q1F4_SODAK</name>
<feature type="compositionally biased region" description="Polar residues" evidence="5">
    <location>
        <begin position="12"/>
        <end position="21"/>
    </location>
</feature>
<evidence type="ECO:0000313" key="7">
    <source>
        <dbReference type="EMBL" id="ROT40593.1"/>
    </source>
</evidence>
<evidence type="ECO:0000256" key="3">
    <source>
        <dbReference type="ARBA" id="ARBA00023602"/>
    </source>
</evidence>
<dbReference type="Pfam" id="PF18972">
    <property type="entry name" value="Wheel"/>
    <property type="match status" value="1"/>
</dbReference>
<keyword evidence="2" id="KW-0802">TPR repeat</keyword>
<evidence type="ECO:0000313" key="8">
    <source>
        <dbReference type="Proteomes" id="UP000272025"/>
    </source>
</evidence>
<dbReference type="EMBL" id="ML119052">
    <property type="protein sequence ID" value="ROT40593.1"/>
    <property type="molecule type" value="Genomic_DNA"/>
</dbReference>
<comment type="similarity">
    <text evidence="3">Belongs to the TTC4 family.</text>
</comment>
<feature type="compositionally biased region" description="Basic and acidic residues" evidence="5">
    <location>
        <begin position="112"/>
        <end position="134"/>
    </location>
</feature>
<dbReference type="RefSeq" id="XP_028468399.1">
    <property type="nucleotide sequence ID" value="XM_028611174.1"/>
</dbReference>
<dbReference type="STRING" id="1314773.A0A3N2Q1F4"/>
<dbReference type="GO" id="GO:0006457">
    <property type="term" value="P:protein folding"/>
    <property type="evidence" value="ECO:0007669"/>
    <property type="project" value="TreeGrafter"/>
</dbReference>
<keyword evidence="1" id="KW-0677">Repeat</keyword>
<evidence type="ECO:0000256" key="4">
    <source>
        <dbReference type="SAM" id="Coils"/>
    </source>
</evidence>
<dbReference type="SUPFAM" id="SSF48452">
    <property type="entry name" value="TPR-like"/>
    <property type="match status" value="1"/>
</dbReference>
<sequence length="432" mass="47528">MEGAALEEQQKAPDSSSTSPTVVGPAAPRTKTVDEVFAELQKSPLFMTELDEESEHVAALQALAYEGTPLENAVSFKDQGNECFKFRRFADAREHYTKAIDLLAPLDRLRRKGETTTHKETRKEKQKRERERETTTTTTSPAENKTGAPETEEVVEVEVEVDVPDSEEDIRQQLAALEALYANRAACALELRNYRACWLDGGHALRINPLNTKAYFRSARALLAVGRLDEAEDACAHGLRVDGANSALRKAAADIAAAKANAEAQRRAEEERKARQRRKAATLRAALAARNVRTRSTGADPEMGDARVKLVPDEEDPRSSLVVPVVVLYPLELESDFVAAFGEADSLGDHLGYMLPPPWDGKGGYASVDRVECFVEKMGGGLVKWGKRVPLLKLLGTGNVEIVDDVLKVFVLPKEKAASWVEDYKSRTAART</sequence>
<dbReference type="InterPro" id="IPR011990">
    <property type="entry name" value="TPR-like_helical_dom_sf"/>
</dbReference>
<dbReference type="GO" id="GO:0005829">
    <property type="term" value="C:cytosol"/>
    <property type="evidence" value="ECO:0007669"/>
    <property type="project" value="TreeGrafter"/>
</dbReference>
<proteinExistence type="inferred from homology"/>
<dbReference type="OrthoDB" id="420195at2759"/>
<accession>A0A3N2Q1F4</accession>
<protein>
    <submittedName>
        <fullName evidence="7">TPR-like protein</fullName>
    </submittedName>
</protein>
<organism evidence="7 8">
    <name type="scientific">Sodiomyces alkalinus (strain CBS 110278 / VKM F-3762 / F11)</name>
    <name type="common">Alkaliphilic filamentous fungus</name>
    <dbReference type="NCBI Taxonomy" id="1314773"/>
    <lineage>
        <taxon>Eukaryota</taxon>
        <taxon>Fungi</taxon>
        <taxon>Dikarya</taxon>
        <taxon>Ascomycota</taxon>
        <taxon>Pezizomycotina</taxon>
        <taxon>Sordariomycetes</taxon>
        <taxon>Hypocreomycetidae</taxon>
        <taxon>Glomerellales</taxon>
        <taxon>Plectosphaerellaceae</taxon>
        <taxon>Sodiomyces</taxon>
    </lineage>
</organism>
<dbReference type="GO" id="GO:0005634">
    <property type="term" value="C:nucleus"/>
    <property type="evidence" value="ECO:0007669"/>
    <property type="project" value="TreeGrafter"/>
</dbReference>
<dbReference type="SMART" id="SM00028">
    <property type="entry name" value="TPR"/>
    <property type="match status" value="3"/>
</dbReference>
<keyword evidence="8" id="KW-1185">Reference proteome</keyword>
<dbReference type="AlphaFoldDB" id="A0A3N2Q1F4"/>
<feature type="domain" description="Cns1/TTC4 wheel" evidence="6">
    <location>
        <begin position="313"/>
        <end position="424"/>
    </location>
</feature>
<dbReference type="GO" id="GO:0051879">
    <property type="term" value="F:Hsp90 protein binding"/>
    <property type="evidence" value="ECO:0007669"/>
    <property type="project" value="InterPro"/>
</dbReference>
<dbReference type="GO" id="GO:0030544">
    <property type="term" value="F:Hsp70 protein binding"/>
    <property type="evidence" value="ECO:0007669"/>
    <property type="project" value="TreeGrafter"/>
</dbReference>
<evidence type="ECO:0000259" key="6">
    <source>
        <dbReference type="Pfam" id="PF18972"/>
    </source>
</evidence>
<keyword evidence="4" id="KW-0175">Coiled coil</keyword>
<feature type="region of interest" description="Disordered" evidence="5">
    <location>
        <begin position="1"/>
        <end position="30"/>
    </location>
</feature>
<dbReference type="Gene3D" id="1.25.40.10">
    <property type="entry name" value="Tetratricopeptide repeat domain"/>
    <property type="match status" value="1"/>
</dbReference>
<evidence type="ECO:0000256" key="2">
    <source>
        <dbReference type="ARBA" id="ARBA00022803"/>
    </source>
</evidence>
<dbReference type="GeneID" id="39579652"/>
<evidence type="ECO:0000256" key="5">
    <source>
        <dbReference type="SAM" id="MobiDB-lite"/>
    </source>
</evidence>
<dbReference type="Proteomes" id="UP000272025">
    <property type="component" value="Unassembled WGS sequence"/>
</dbReference>
<feature type="region of interest" description="Disordered" evidence="5">
    <location>
        <begin position="111"/>
        <end position="154"/>
    </location>
</feature>
<feature type="coiled-coil region" evidence="4">
    <location>
        <begin position="248"/>
        <end position="286"/>
    </location>
</feature>
<reference evidence="7 8" key="1">
    <citation type="journal article" date="2018" name="Mol. Ecol.">
        <title>The obligate alkalophilic soda-lake fungus Sodiomyces alkalinus has shifted to a protein diet.</title>
        <authorList>
            <person name="Grum-Grzhimaylo A.A."/>
            <person name="Falkoski D.L."/>
            <person name="van den Heuvel J."/>
            <person name="Valero-Jimenez C.A."/>
            <person name="Min B."/>
            <person name="Choi I.G."/>
            <person name="Lipzen A."/>
            <person name="Daum C.G."/>
            <person name="Aanen D.K."/>
            <person name="Tsang A."/>
            <person name="Henrissat B."/>
            <person name="Bilanenko E.N."/>
            <person name="de Vries R.P."/>
            <person name="van Kan J.A.L."/>
            <person name="Grigoriev I.V."/>
            <person name="Debets A.J.M."/>
        </authorList>
    </citation>
    <scope>NUCLEOTIDE SEQUENCE [LARGE SCALE GENOMIC DNA]</scope>
    <source>
        <strain evidence="7 8">F11</strain>
    </source>
</reference>
<dbReference type="InterPro" id="IPR044059">
    <property type="entry name" value="Csn1/TTC4_wheel"/>
</dbReference>
<gene>
    <name evidence="7" type="ORF">SODALDRAFT_330330</name>
</gene>
<dbReference type="PANTHER" id="PTHR46035">
    <property type="entry name" value="TETRATRICOPEPTIDE REPEAT PROTEIN 4"/>
    <property type="match status" value="1"/>
</dbReference>